<dbReference type="InterPro" id="IPR000283">
    <property type="entry name" value="NADH_UbQ_OxRdtase_75kDa_su_CS"/>
</dbReference>
<dbReference type="InterPro" id="IPR049830">
    <property type="entry name" value="HndD"/>
</dbReference>
<dbReference type="PROSITE" id="PS00198">
    <property type="entry name" value="4FE4S_FER_1"/>
    <property type="match status" value="1"/>
</dbReference>
<dbReference type="FunFam" id="3.30.70.20:FF:000035">
    <property type="entry name" value="Iron hydrogenase 1"/>
    <property type="match status" value="1"/>
</dbReference>
<evidence type="ECO:0000256" key="5">
    <source>
        <dbReference type="ARBA" id="ARBA00022714"/>
    </source>
</evidence>
<dbReference type="FunFam" id="3.10.20.740:FF:000004">
    <property type="entry name" value="NADH-quinone oxidoreductase"/>
    <property type="match status" value="1"/>
</dbReference>
<dbReference type="Pfam" id="PF10588">
    <property type="entry name" value="NADH-G_4Fe-4S_3"/>
    <property type="match status" value="1"/>
</dbReference>
<dbReference type="Gene3D" id="3.30.70.20">
    <property type="match status" value="1"/>
</dbReference>
<dbReference type="PROSITE" id="PS51379">
    <property type="entry name" value="4FE4S_FER_2"/>
    <property type="match status" value="2"/>
</dbReference>
<proteinExistence type="inferred from homology"/>
<dbReference type="SMART" id="SM00902">
    <property type="entry name" value="Fe_hyd_SSU"/>
    <property type="match status" value="1"/>
</dbReference>
<dbReference type="PANTHER" id="PTHR11615">
    <property type="entry name" value="NITRATE, FORMATE, IRON DEHYDROGENASE"/>
    <property type="match status" value="1"/>
</dbReference>
<dbReference type="InterPro" id="IPR019574">
    <property type="entry name" value="NADH_UbQ_OxRdtase_Gsu_4Fe4S-bd"/>
</dbReference>
<evidence type="ECO:0000256" key="7">
    <source>
        <dbReference type="ARBA" id="ARBA00022737"/>
    </source>
</evidence>
<dbReference type="Gene3D" id="3.10.20.740">
    <property type="match status" value="1"/>
</dbReference>
<keyword evidence="8" id="KW-1278">Translocase</keyword>
<dbReference type="CDD" id="cd00207">
    <property type="entry name" value="fer2"/>
    <property type="match status" value="1"/>
</dbReference>
<dbReference type="InterPro" id="IPR050340">
    <property type="entry name" value="Cytosolic_Fe-S_CAF"/>
</dbReference>
<feature type="domain" description="4Fe-4S ferredoxin-type" evidence="15">
    <location>
        <begin position="141"/>
        <end position="160"/>
    </location>
</feature>
<comment type="caution">
    <text evidence="17">The sequence shown here is derived from an EMBL/GenBank/DDBJ whole genome shotgun (WGS) entry which is preliminary data.</text>
</comment>
<dbReference type="AlphaFoldDB" id="A0A9D1Z6I5"/>
<dbReference type="NCBIfam" id="NF040763">
    <property type="entry name" value="FeFe_hydrog_A6"/>
    <property type="match status" value="1"/>
</dbReference>
<evidence type="ECO:0000259" key="15">
    <source>
        <dbReference type="PROSITE" id="PS51379"/>
    </source>
</evidence>
<evidence type="ECO:0000256" key="6">
    <source>
        <dbReference type="ARBA" id="ARBA00022723"/>
    </source>
</evidence>
<dbReference type="InterPro" id="IPR001041">
    <property type="entry name" value="2Fe-2S_ferredoxin-type"/>
</dbReference>
<dbReference type="Pfam" id="PF13510">
    <property type="entry name" value="Fer2_4"/>
    <property type="match status" value="1"/>
</dbReference>
<dbReference type="Gene3D" id="3.40.50.1780">
    <property type="match status" value="1"/>
</dbReference>
<evidence type="ECO:0000256" key="13">
    <source>
        <dbReference type="ARBA" id="ARBA00034078"/>
    </source>
</evidence>
<evidence type="ECO:0000256" key="9">
    <source>
        <dbReference type="ARBA" id="ARBA00023004"/>
    </source>
</evidence>
<keyword evidence="4" id="KW-0004">4Fe-4S</keyword>
<feature type="domain" description="2Fe-2S ferredoxin-type" evidence="14">
    <location>
        <begin position="4"/>
        <end position="82"/>
    </location>
</feature>
<dbReference type="PROSITE" id="PS00641">
    <property type="entry name" value="COMPLEX1_75K_1"/>
    <property type="match status" value="1"/>
</dbReference>
<dbReference type="Pfam" id="PF00037">
    <property type="entry name" value="Fer4"/>
    <property type="match status" value="1"/>
</dbReference>
<dbReference type="SUPFAM" id="SSF54292">
    <property type="entry name" value="2Fe-2S ferredoxin-like"/>
    <property type="match status" value="1"/>
</dbReference>
<feature type="domain" description="4Fe-4S ferredoxin-type" evidence="15">
    <location>
        <begin position="184"/>
        <end position="213"/>
    </location>
</feature>
<keyword evidence="10" id="KW-0411">Iron-sulfur</keyword>
<dbReference type="InterPro" id="IPR009016">
    <property type="entry name" value="Fe_hydrogenase"/>
</dbReference>
<evidence type="ECO:0000256" key="12">
    <source>
        <dbReference type="ARBA" id="ARBA00023136"/>
    </source>
</evidence>
<comment type="similarity">
    <text evidence="3">Belongs to the complex I 75 kDa subunit family.</text>
</comment>
<name>A0A9D1Z6I5_9FIRM</name>
<dbReference type="GO" id="GO:0005506">
    <property type="term" value="F:iron ion binding"/>
    <property type="evidence" value="ECO:0007669"/>
    <property type="project" value="InterPro"/>
</dbReference>
<evidence type="ECO:0000256" key="11">
    <source>
        <dbReference type="ARBA" id="ARBA00023027"/>
    </source>
</evidence>
<evidence type="ECO:0000256" key="10">
    <source>
        <dbReference type="ARBA" id="ARBA00023014"/>
    </source>
</evidence>
<dbReference type="SMART" id="SM00929">
    <property type="entry name" value="NADH-G_4Fe-4S_3"/>
    <property type="match status" value="1"/>
</dbReference>
<evidence type="ECO:0000256" key="4">
    <source>
        <dbReference type="ARBA" id="ARBA00022485"/>
    </source>
</evidence>
<dbReference type="PROSITE" id="PS51839">
    <property type="entry name" value="4FE4S_HC3"/>
    <property type="match status" value="1"/>
</dbReference>
<keyword evidence="7" id="KW-0677">Repeat</keyword>
<dbReference type="InterPro" id="IPR036991">
    <property type="entry name" value="Fe_hydrogenase_ssu_sf"/>
</dbReference>
<keyword evidence="9" id="KW-0408">Iron</keyword>
<dbReference type="InterPro" id="IPR017896">
    <property type="entry name" value="4Fe4S_Fe-S-bd"/>
</dbReference>
<dbReference type="Pfam" id="PF02906">
    <property type="entry name" value="Fe_hyd_lg_C"/>
    <property type="match status" value="1"/>
</dbReference>
<evidence type="ECO:0000313" key="17">
    <source>
        <dbReference type="EMBL" id="HIY74332.1"/>
    </source>
</evidence>
<keyword evidence="5" id="KW-0001">2Fe-2S</keyword>
<evidence type="ECO:0000313" key="18">
    <source>
        <dbReference type="Proteomes" id="UP000886824"/>
    </source>
</evidence>
<accession>A0A9D1Z6I5</accession>
<comment type="subcellular location">
    <subcellularLocation>
        <location evidence="2">Membrane</location>
    </subcellularLocation>
</comment>
<evidence type="ECO:0000256" key="1">
    <source>
        <dbReference type="ARBA" id="ARBA00001966"/>
    </source>
</evidence>
<gene>
    <name evidence="17" type="ORF">H9826_10250</name>
</gene>
<reference evidence="17" key="1">
    <citation type="journal article" date="2021" name="PeerJ">
        <title>Extensive microbial diversity within the chicken gut microbiome revealed by metagenomics and culture.</title>
        <authorList>
            <person name="Gilroy R."/>
            <person name="Ravi A."/>
            <person name="Getino M."/>
            <person name="Pursley I."/>
            <person name="Horton D.L."/>
            <person name="Alikhan N.F."/>
            <person name="Baker D."/>
            <person name="Gharbi K."/>
            <person name="Hall N."/>
            <person name="Watson M."/>
            <person name="Adriaenssens E.M."/>
            <person name="Foster-Nyarko E."/>
            <person name="Jarju S."/>
            <person name="Secka A."/>
            <person name="Antonio M."/>
            <person name="Oren A."/>
            <person name="Chaudhuri R.R."/>
            <person name="La Ragione R."/>
            <person name="Hildebrand F."/>
            <person name="Pallen M.J."/>
        </authorList>
    </citation>
    <scope>NUCLEOTIDE SEQUENCE</scope>
    <source>
        <strain evidence="17">CHK33-7979</strain>
    </source>
</reference>
<dbReference type="InterPro" id="IPR017900">
    <property type="entry name" value="4Fe4S_Fe_S_CS"/>
</dbReference>
<dbReference type="GO" id="GO:0051537">
    <property type="term" value="F:2 iron, 2 sulfur cluster binding"/>
    <property type="evidence" value="ECO:0007669"/>
    <property type="project" value="UniProtKB-KW"/>
</dbReference>
<feature type="domain" description="4Fe-4S His(Cys)3-ligated-type" evidence="16">
    <location>
        <begin position="82"/>
        <end position="121"/>
    </location>
</feature>
<evidence type="ECO:0000259" key="16">
    <source>
        <dbReference type="PROSITE" id="PS51839"/>
    </source>
</evidence>
<dbReference type="Pfam" id="PF02256">
    <property type="entry name" value="Fe_hyd_SSU"/>
    <property type="match status" value="1"/>
</dbReference>
<dbReference type="InterPro" id="IPR036010">
    <property type="entry name" value="2Fe-2S_ferredoxin-like_sf"/>
</dbReference>
<dbReference type="SUPFAM" id="SSF54862">
    <property type="entry name" value="4Fe-4S ferredoxins"/>
    <property type="match status" value="1"/>
</dbReference>
<dbReference type="NCBIfam" id="TIGR02512">
    <property type="entry name" value="FeFe_hydrog_A"/>
    <property type="match status" value="1"/>
</dbReference>
<dbReference type="Gene3D" id="3.40.950.10">
    <property type="entry name" value="Fe-only Hydrogenase (Larger Subunit), Chain L, domain 3"/>
    <property type="match status" value="1"/>
</dbReference>
<keyword evidence="11" id="KW-0520">NAD</keyword>
<dbReference type="PROSITE" id="PS51085">
    <property type="entry name" value="2FE2S_FER_2"/>
    <property type="match status" value="1"/>
</dbReference>
<dbReference type="GO" id="GO:0042773">
    <property type="term" value="P:ATP synthesis coupled electron transport"/>
    <property type="evidence" value="ECO:0007669"/>
    <property type="project" value="InterPro"/>
</dbReference>
<dbReference type="GO" id="GO:0051539">
    <property type="term" value="F:4 iron, 4 sulfur cluster binding"/>
    <property type="evidence" value="ECO:0007669"/>
    <property type="project" value="UniProtKB-KW"/>
</dbReference>
<dbReference type="InterPro" id="IPR003149">
    <property type="entry name" value="Fe_hydrogenase_ssu"/>
</dbReference>
<protein>
    <submittedName>
        <fullName evidence="17">[FeFe] hydrogenase, group A</fullName>
    </submittedName>
</protein>
<evidence type="ECO:0000256" key="3">
    <source>
        <dbReference type="ARBA" id="ARBA00005404"/>
    </source>
</evidence>
<keyword evidence="6" id="KW-0479">Metal-binding</keyword>
<sequence>MDKKMVTLKINDIPVTVPEGTTVLEAARNAGIKIPSLCYLKGINEIGACRICVVEVKGAKSLVASCVYPVSEGMEVQTNTEKVRHSRQLTLELILSNHRMDCLTCARNAHCELRELSAELGIDAVRYANDELLPRIEDSAPHLVRDNSKCVLCRRCTAVCRATQEVGVIGCNDRGFATHVGCAFDRDLSEVDCVSCGQCIVACPTGALSEKDDTGKVWAALNDPTKHVVVGPAPSVRVTLGECFKLPIGTNVEGKMVTALRRLGFDKVFDVDNAADFTIMEEGTEFLERLKEGGTLPMITSCSPGWIRYCEQHHPDMLPNLSTCKSPQQMFGALVKSYYAEKMGIDPKNIVVVSVMPCTAKKYEIQREEQRMANGCMPVDISITTRELARMIQRSGILFDHLPDGQFDPMLGLSTGASVIFGASGGVMEAALRTVVELLTGGEMKPLEFQEVRGMKGIKEATYELPGRTVRVCAASGLHNAKTVLDGVKNGTMQYDFIEFMACPGGCINGGGQPLQPAEARSFTDIPALRAAALYRQDANMPIRKSHENPVLQAVYKDYLGKPGGHKAHEILHCTYVPQKRYRTENKF</sequence>
<organism evidence="17 18">
    <name type="scientific">Candidatus Intestinimonas merdavium</name>
    <dbReference type="NCBI Taxonomy" id="2838622"/>
    <lineage>
        <taxon>Bacteria</taxon>
        <taxon>Bacillati</taxon>
        <taxon>Bacillota</taxon>
        <taxon>Clostridia</taxon>
        <taxon>Eubacteriales</taxon>
        <taxon>Intestinimonas</taxon>
    </lineage>
</organism>
<dbReference type="GO" id="GO:0008901">
    <property type="term" value="F:ferredoxin hydrogenase activity"/>
    <property type="evidence" value="ECO:0007669"/>
    <property type="project" value="InterPro"/>
</dbReference>
<evidence type="ECO:0000256" key="8">
    <source>
        <dbReference type="ARBA" id="ARBA00022967"/>
    </source>
</evidence>
<dbReference type="EMBL" id="DXCX01000108">
    <property type="protein sequence ID" value="HIY74332.1"/>
    <property type="molecule type" value="Genomic_DNA"/>
</dbReference>
<dbReference type="InterPro" id="IPR004108">
    <property type="entry name" value="Fe_hydrogenase_lsu_C"/>
</dbReference>
<comment type="cofactor">
    <cofactor evidence="1">
        <name>[4Fe-4S] cluster</name>
        <dbReference type="ChEBI" id="CHEBI:49883"/>
    </cofactor>
</comment>
<reference evidence="17" key="2">
    <citation type="submission" date="2021-04" db="EMBL/GenBank/DDBJ databases">
        <authorList>
            <person name="Gilroy R."/>
        </authorList>
    </citation>
    <scope>NUCLEOTIDE SEQUENCE</scope>
    <source>
        <strain evidence="17">CHK33-7979</strain>
    </source>
</reference>
<dbReference type="SUPFAM" id="SSF53920">
    <property type="entry name" value="Fe-only hydrogenase"/>
    <property type="match status" value="1"/>
</dbReference>
<dbReference type="Proteomes" id="UP000886824">
    <property type="component" value="Unassembled WGS sequence"/>
</dbReference>
<dbReference type="InterPro" id="IPR013352">
    <property type="entry name" value="Fe_hydrogenase_subset"/>
</dbReference>
<dbReference type="GO" id="GO:0008137">
    <property type="term" value="F:NADH dehydrogenase (ubiquinone) activity"/>
    <property type="evidence" value="ECO:0007669"/>
    <property type="project" value="InterPro"/>
</dbReference>
<dbReference type="GO" id="GO:0016020">
    <property type="term" value="C:membrane"/>
    <property type="evidence" value="ECO:0007669"/>
    <property type="project" value="UniProtKB-SubCell"/>
</dbReference>
<evidence type="ECO:0000259" key="14">
    <source>
        <dbReference type="PROSITE" id="PS51085"/>
    </source>
</evidence>
<dbReference type="Gene3D" id="4.10.260.20">
    <property type="entry name" value="Iron hydrogenase, small subunit"/>
    <property type="match status" value="1"/>
</dbReference>
<comment type="cofactor">
    <cofactor evidence="13">
        <name>[2Fe-2S] cluster</name>
        <dbReference type="ChEBI" id="CHEBI:190135"/>
    </cofactor>
</comment>
<keyword evidence="12" id="KW-0472">Membrane</keyword>
<evidence type="ECO:0000256" key="2">
    <source>
        <dbReference type="ARBA" id="ARBA00004370"/>
    </source>
</evidence>